<dbReference type="InterPro" id="IPR050435">
    <property type="entry name" value="MZM1/LYRM7"/>
</dbReference>
<sequence>MSTATSPTMALQAYRHLMRAASIAFDGDMRVLAAAREQIRNGFREKANLAASDPEVQPAIQKAEEMASFLKSNVVQGRKEGDVYKLRIHEHTERGDNDTVKLGGQTIKIDGKKCCSDP</sequence>
<comment type="function">
    <text evidence="8">Assembly factor required for Rieske Fe-S protein RIP1 incorporation into the cytochrome b-c1 (CIII) complex. Functions as a chaperone, binding to this subunit within the mitochondrial matrix and stabilizing it prior to its translocation and insertion into the late CIII dimeric intermediate within the mitochondrial inner membrane. Modulates the mitochondrial matrix zinc pool.</text>
</comment>
<dbReference type="GO" id="GO:0005759">
    <property type="term" value="C:mitochondrial matrix"/>
    <property type="evidence" value="ECO:0007669"/>
    <property type="project" value="UniProtKB-SubCell"/>
</dbReference>
<comment type="similarity">
    <text evidence="2">Belongs to the complex I LYR family. MZM1 subfamily.</text>
</comment>
<name>A0AAE0MFI3_9PEZI</name>
<dbReference type="PANTHER" id="PTHR46749">
    <property type="entry name" value="COMPLEX III ASSEMBLY FACTOR LYRM7"/>
    <property type="match status" value="1"/>
</dbReference>
<evidence type="ECO:0000256" key="8">
    <source>
        <dbReference type="ARBA" id="ARBA00025268"/>
    </source>
</evidence>
<keyword evidence="7" id="KW-0143">Chaperone</keyword>
<evidence type="ECO:0000313" key="10">
    <source>
        <dbReference type="Proteomes" id="UP001283341"/>
    </source>
</evidence>
<reference evidence="9" key="1">
    <citation type="journal article" date="2023" name="Mol. Phylogenet. Evol.">
        <title>Genome-scale phylogeny and comparative genomics of the fungal order Sordariales.</title>
        <authorList>
            <person name="Hensen N."/>
            <person name="Bonometti L."/>
            <person name="Westerberg I."/>
            <person name="Brannstrom I.O."/>
            <person name="Guillou S."/>
            <person name="Cros-Aarteil S."/>
            <person name="Calhoun S."/>
            <person name="Haridas S."/>
            <person name="Kuo A."/>
            <person name="Mondo S."/>
            <person name="Pangilinan J."/>
            <person name="Riley R."/>
            <person name="LaButti K."/>
            <person name="Andreopoulos B."/>
            <person name="Lipzen A."/>
            <person name="Chen C."/>
            <person name="Yan M."/>
            <person name="Daum C."/>
            <person name="Ng V."/>
            <person name="Clum A."/>
            <person name="Steindorff A."/>
            <person name="Ohm R.A."/>
            <person name="Martin F."/>
            <person name="Silar P."/>
            <person name="Natvig D.O."/>
            <person name="Lalanne C."/>
            <person name="Gautier V."/>
            <person name="Ament-Velasquez S.L."/>
            <person name="Kruys A."/>
            <person name="Hutchinson M.I."/>
            <person name="Powell A.J."/>
            <person name="Barry K."/>
            <person name="Miller A.N."/>
            <person name="Grigoriev I.V."/>
            <person name="Debuchy R."/>
            <person name="Gladieux P."/>
            <person name="Hiltunen Thoren M."/>
            <person name="Johannesson H."/>
        </authorList>
    </citation>
    <scope>NUCLEOTIDE SEQUENCE</scope>
    <source>
        <strain evidence="9">CBS 118394</strain>
    </source>
</reference>
<reference evidence="9" key="2">
    <citation type="submission" date="2023-06" db="EMBL/GenBank/DDBJ databases">
        <authorList>
            <consortium name="Lawrence Berkeley National Laboratory"/>
            <person name="Haridas S."/>
            <person name="Hensen N."/>
            <person name="Bonometti L."/>
            <person name="Westerberg I."/>
            <person name="Brannstrom I.O."/>
            <person name="Guillou S."/>
            <person name="Cros-Aarteil S."/>
            <person name="Calhoun S."/>
            <person name="Kuo A."/>
            <person name="Mondo S."/>
            <person name="Pangilinan J."/>
            <person name="Riley R."/>
            <person name="Labutti K."/>
            <person name="Andreopoulos B."/>
            <person name="Lipzen A."/>
            <person name="Chen C."/>
            <person name="Yanf M."/>
            <person name="Daum C."/>
            <person name="Ng V."/>
            <person name="Clum A."/>
            <person name="Steindorff A."/>
            <person name="Ohm R."/>
            <person name="Martin F."/>
            <person name="Silar P."/>
            <person name="Natvig D."/>
            <person name="Lalanne C."/>
            <person name="Gautier V."/>
            <person name="Ament-Velasquez S.L."/>
            <person name="Kruys A."/>
            <person name="Hutchinson M.I."/>
            <person name="Powell A.J."/>
            <person name="Barry K."/>
            <person name="Miller A.N."/>
            <person name="Grigoriev I.V."/>
            <person name="Debuchy R."/>
            <person name="Gladieux P."/>
            <person name="Thoren M.H."/>
            <person name="Johannesson H."/>
        </authorList>
    </citation>
    <scope>NUCLEOTIDE SEQUENCE</scope>
    <source>
        <strain evidence="9">CBS 118394</strain>
    </source>
</reference>
<gene>
    <name evidence="9" type="ORF">B0H66DRAFT_544617</name>
</gene>
<keyword evidence="10" id="KW-1185">Reference proteome</keyword>
<evidence type="ECO:0000256" key="3">
    <source>
        <dbReference type="ARBA" id="ARBA00011589"/>
    </source>
</evidence>
<dbReference type="GO" id="GO:0034551">
    <property type="term" value="P:mitochondrial respiratory chain complex III assembly"/>
    <property type="evidence" value="ECO:0007669"/>
    <property type="project" value="InterPro"/>
</dbReference>
<evidence type="ECO:0000256" key="7">
    <source>
        <dbReference type="ARBA" id="ARBA00023186"/>
    </source>
</evidence>
<evidence type="ECO:0000256" key="5">
    <source>
        <dbReference type="ARBA" id="ARBA00022946"/>
    </source>
</evidence>
<evidence type="ECO:0000313" key="9">
    <source>
        <dbReference type="EMBL" id="KAK3330691.1"/>
    </source>
</evidence>
<organism evidence="9 10">
    <name type="scientific">Apodospora peruviana</name>
    <dbReference type="NCBI Taxonomy" id="516989"/>
    <lineage>
        <taxon>Eukaryota</taxon>
        <taxon>Fungi</taxon>
        <taxon>Dikarya</taxon>
        <taxon>Ascomycota</taxon>
        <taxon>Pezizomycotina</taxon>
        <taxon>Sordariomycetes</taxon>
        <taxon>Sordariomycetidae</taxon>
        <taxon>Sordariales</taxon>
        <taxon>Lasiosphaeriaceae</taxon>
        <taxon>Apodospora</taxon>
    </lineage>
</organism>
<proteinExistence type="inferred from homology"/>
<dbReference type="GO" id="GO:0044183">
    <property type="term" value="F:protein folding chaperone"/>
    <property type="evidence" value="ECO:0007669"/>
    <property type="project" value="TreeGrafter"/>
</dbReference>
<dbReference type="Proteomes" id="UP001283341">
    <property type="component" value="Unassembled WGS sequence"/>
</dbReference>
<dbReference type="EMBL" id="JAUEDM010000001">
    <property type="protein sequence ID" value="KAK3330691.1"/>
    <property type="molecule type" value="Genomic_DNA"/>
</dbReference>
<evidence type="ECO:0000256" key="1">
    <source>
        <dbReference type="ARBA" id="ARBA00004305"/>
    </source>
</evidence>
<evidence type="ECO:0000256" key="2">
    <source>
        <dbReference type="ARBA" id="ARBA00009949"/>
    </source>
</evidence>
<keyword evidence="5" id="KW-0809">Transit peptide</keyword>
<dbReference type="PANTHER" id="PTHR46749:SF1">
    <property type="entry name" value="COMPLEX III ASSEMBLY FACTOR LYRM7"/>
    <property type="match status" value="1"/>
</dbReference>
<protein>
    <recommendedName>
        <fullName evidence="4">Mitochondrial zinc maintenance protein 1, mitochondrial</fullName>
    </recommendedName>
</protein>
<dbReference type="CDD" id="cd20267">
    <property type="entry name" value="Complex1_LYR_LYRM7"/>
    <property type="match status" value="1"/>
</dbReference>
<comment type="subunit">
    <text evidence="3">Interacts with RIP1.</text>
</comment>
<keyword evidence="6" id="KW-0496">Mitochondrion</keyword>
<evidence type="ECO:0000256" key="4">
    <source>
        <dbReference type="ARBA" id="ARBA00015108"/>
    </source>
</evidence>
<comment type="subcellular location">
    <subcellularLocation>
        <location evidence="1">Mitochondrion matrix</location>
    </subcellularLocation>
</comment>
<dbReference type="AlphaFoldDB" id="A0AAE0MFI3"/>
<dbReference type="InterPro" id="IPR045298">
    <property type="entry name" value="Complex1_LYR_LYRM7"/>
</dbReference>
<comment type="caution">
    <text evidence="9">The sequence shown here is derived from an EMBL/GenBank/DDBJ whole genome shotgun (WGS) entry which is preliminary data.</text>
</comment>
<accession>A0AAE0MFI3</accession>
<evidence type="ECO:0000256" key="6">
    <source>
        <dbReference type="ARBA" id="ARBA00023128"/>
    </source>
</evidence>